<dbReference type="FunFam" id="1.10.10.650:FF:000001">
    <property type="entry name" value="S1 RNA-binding domain 1"/>
    <property type="match status" value="1"/>
</dbReference>
<dbReference type="InterPro" id="IPR010994">
    <property type="entry name" value="RuvA_2-like"/>
</dbReference>
<dbReference type="PANTHER" id="PTHR10724:SF10">
    <property type="entry name" value="S1 RNA-BINDING DOMAIN-CONTAINING PROTEIN 1"/>
    <property type="match status" value="1"/>
</dbReference>
<dbReference type="SUPFAM" id="SSF50249">
    <property type="entry name" value="Nucleic acid-binding proteins"/>
    <property type="match status" value="1"/>
</dbReference>
<dbReference type="RefSeq" id="XP_055879644.1">
    <property type="nucleotide sequence ID" value="XM_056023669.1"/>
</dbReference>
<dbReference type="OMA" id="RWAWRTR"/>
<keyword evidence="4" id="KW-1185">Reference proteome</keyword>
<dbReference type="Gene3D" id="2.40.50.140">
    <property type="entry name" value="Nucleic acid-binding proteins"/>
    <property type="match status" value="1"/>
</dbReference>
<dbReference type="RefSeq" id="XP_055879646.1">
    <property type="nucleotide sequence ID" value="XM_056023671.1"/>
</dbReference>
<dbReference type="Pfam" id="PF16921">
    <property type="entry name" value="Tex_YqgF"/>
    <property type="match status" value="1"/>
</dbReference>
<evidence type="ECO:0000313" key="9">
    <source>
        <dbReference type="RefSeq" id="XP_055879646.1"/>
    </source>
</evidence>
<dbReference type="GO" id="GO:0005737">
    <property type="term" value="C:cytoplasm"/>
    <property type="evidence" value="ECO:0007669"/>
    <property type="project" value="UniProtKB-ARBA"/>
</dbReference>
<dbReference type="SMART" id="SM00316">
    <property type="entry name" value="S1"/>
    <property type="match status" value="1"/>
</dbReference>
<dbReference type="RefSeq" id="XP_055879645.1">
    <property type="nucleotide sequence ID" value="XM_056023670.1"/>
</dbReference>
<evidence type="ECO:0000313" key="5">
    <source>
        <dbReference type="RefSeq" id="XP_055879642.1"/>
    </source>
</evidence>
<dbReference type="GO" id="GO:0003735">
    <property type="term" value="F:structural constituent of ribosome"/>
    <property type="evidence" value="ECO:0007669"/>
    <property type="project" value="TreeGrafter"/>
</dbReference>
<dbReference type="PROSITE" id="PS50126">
    <property type="entry name" value="S1"/>
    <property type="match status" value="1"/>
</dbReference>
<dbReference type="InterPro" id="IPR032639">
    <property type="entry name" value="Tex_YqgF"/>
</dbReference>
<feature type="domain" description="S1 motif" evidence="3">
    <location>
        <begin position="754"/>
        <end position="817"/>
    </location>
</feature>
<evidence type="ECO:0000313" key="8">
    <source>
        <dbReference type="RefSeq" id="XP_055879645.1"/>
    </source>
</evidence>
<dbReference type="Pfam" id="PF22706">
    <property type="entry name" value="Tex_central_region"/>
    <property type="match status" value="1"/>
</dbReference>
<evidence type="ECO:0000313" key="7">
    <source>
        <dbReference type="RefSeq" id="XP_055879644.1"/>
    </source>
</evidence>
<evidence type="ECO:0000256" key="2">
    <source>
        <dbReference type="SAM" id="MobiDB-lite"/>
    </source>
</evidence>
<dbReference type="AlphaFoldDB" id="A0A9W2ZXF0"/>
<dbReference type="InterPro" id="IPR006641">
    <property type="entry name" value="YqgF/RNaseH-like_dom"/>
</dbReference>
<feature type="region of interest" description="Disordered" evidence="2">
    <location>
        <begin position="627"/>
        <end position="658"/>
    </location>
</feature>
<dbReference type="Pfam" id="PF00575">
    <property type="entry name" value="S1"/>
    <property type="match status" value="1"/>
</dbReference>
<dbReference type="RefSeq" id="XP_055879642.1">
    <property type="nucleotide sequence ID" value="XM_056023667.1"/>
</dbReference>
<dbReference type="InterPro" id="IPR012340">
    <property type="entry name" value="NA-bd_OB-fold"/>
</dbReference>
<dbReference type="FunFam" id="2.40.50.140:FF:000051">
    <property type="entry name" value="RNA-binding transcriptional accessory protein"/>
    <property type="match status" value="1"/>
</dbReference>
<dbReference type="SMART" id="SM00732">
    <property type="entry name" value="YqgFc"/>
    <property type="match status" value="1"/>
</dbReference>
<dbReference type="Proteomes" id="UP001165740">
    <property type="component" value="Chromosome 3"/>
</dbReference>
<evidence type="ECO:0000313" key="6">
    <source>
        <dbReference type="RefSeq" id="XP_055879643.1"/>
    </source>
</evidence>
<dbReference type="Gene3D" id="3.30.420.140">
    <property type="entry name" value="YqgF/RNase H-like domain"/>
    <property type="match status" value="1"/>
</dbReference>
<dbReference type="SUPFAM" id="SSF158832">
    <property type="entry name" value="Tex N-terminal region-like"/>
    <property type="match status" value="1"/>
</dbReference>
<dbReference type="RefSeq" id="XP_055879643.1">
    <property type="nucleotide sequence ID" value="XM_056023668.1"/>
</dbReference>
<dbReference type="SUPFAM" id="SSF53098">
    <property type="entry name" value="Ribonuclease H-like"/>
    <property type="match status" value="1"/>
</dbReference>
<evidence type="ECO:0000256" key="1">
    <source>
        <dbReference type="ARBA" id="ARBA00025453"/>
    </source>
</evidence>
<comment type="function">
    <text evidence="1">Associates with the EF-Tu.GDP complex and induces the exchange of GDP to GTP. It remains bound to the aminoacyl-tRNA.EF-Tu.GTP complex up to the GTP hydrolysis stage on the ribosome.</text>
</comment>
<organism evidence="4 7">
    <name type="scientific">Biomphalaria glabrata</name>
    <name type="common">Bloodfluke planorb</name>
    <name type="synonym">Freshwater snail</name>
    <dbReference type="NCBI Taxonomy" id="6526"/>
    <lineage>
        <taxon>Eukaryota</taxon>
        <taxon>Metazoa</taxon>
        <taxon>Spiralia</taxon>
        <taxon>Lophotrochozoa</taxon>
        <taxon>Mollusca</taxon>
        <taxon>Gastropoda</taxon>
        <taxon>Heterobranchia</taxon>
        <taxon>Euthyneura</taxon>
        <taxon>Panpulmonata</taxon>
        <taxon>Hygrophila</taxon>
        <taxon>Lymnaeoidea</taxon>
        <taxon>Planorbidae</taxon>
        <taxon>Biomphalaria</taxon>
    </lineage>
</organism>
<dbReference type="GeneID" id="106071723"/>
<dbReference type="InterPro" id="IPR041692">
    <property type="entry name" value="HHH_9"/>
</dbReference>
<dbReference type="FunFam" id="3.30.420.140:FF:000001">
    <property type="entry name" value="RNA-binding transcriptional accessory protein"/>
    <property type="match status" value="1"/>
</dbReference>
<feature type="region of interest" description="Disordered" evidence="2">
    <location>
        <begin position="212"/>
        <end position="232"/>
    </location>
</feature>
<dbReference type="InterPro" id="IPR003029">
    <property type="entry name" value="S1_domain"/>
</dbReference>
<dbReference type="InterPro" id="IPR018974">
    <property type="entry name" value="Tex-like_N"/>
</dbReference>
<reference evidence="5 6" key="1">
    <citation type="submission" date="2025-04" db="UniProtKB">
        <authorList>
            <consortium name="RefSeq"/>
        </authorList>
    </citation>
    <scope>IDENTIFICATION</scope>
</reference>
<dbReference type="GO" id="GO:0003729">
    <property type="term" value="F:mRNA binding"/>
    <property type="evidence" value="ECO:0007669"/>
    <property type="project" value="TreeGrafter"/>
</dbReference>
<dbReference type="PANTHER" id="PTHR10724">
    <property type="entry name" value="30S RIBOSOMAL PROTEIN S1"/>
    <property type="match status" value="1"/>
</dbReference>
<accession>A0A9W2ZXF0</accession>
<dbReference type="Gene3D" id="1.10.3500.10">
    <property type="entry name" value="Tex N-terminal region-like"/>
    <property type="match status" value="1"/>
</dbReference>
<evidence type="ECO:0000259" key="3">
    <source>
        <dbReference type="PROSITE" id="PS50126"/>
    </source>
</evidence>
<dbReference type="Gene3D" id="1.10.150.310">
    <property type="entry name" value="Tex RuvX-like domain-like"/>
    <property type="match status" value="1"/>
</dbReference>
<dbReference type="InterPro" id="IPR023319">
    <property type="entry name" value="Tex-like_HTH_dom_sf"/>
</dbReference>
<dbReference type="Pfam" id="PF17674">
    <property type="entry name" value="HHH_9"/>
    <property type="match status" value="1"/>
</dbReference>
<sequence>MSEMEEKCFKEEKDIKKEIVPAWEPAEILSSKLKLRRQSVFNVIKLLDDGATIPFIARYRKEQTDNMEPDLLREVATGLEELRTVESKIQSVYKSIEKMGKMNEELETSLICSTSILDIESIYAPFKPGHKGTYAERARALGLEEMAQDVLNGRHFDVRQALDPCQKGLENEKSIEKGLMHIIADIVSKNKDLMDEARNICERCTIMLESSKAKEKTNKEKVPKDKKKKEAGLLSPRKLKAKADENVHKFTQFFDYKMPSQNLKPHQILAINRGEDLKLLTVKISIPEAAKKMFVNFALSKLLRNVYKLENQNLITKAVDDAYDRLIEPMLSRNIRAELTKSAEKASIAVFVANLKRLLLAPPVKSKTILGIDPGFTNGCKVAVISSTGVILETAVIYLHDTRSNKHVERNRVASLVRSHRVDIITIGNGVACRETEQVIADMIKNRYFQPLSIVYCIVDECGASIYSISEEAAKEMPDLDPTLRGAVSIARRLQDPLAELVKIEPKHLGVGMYQHDVNKTKLQAALKSVVEECVSFVGVDLNTCSECLLRSVAGLNVAKAKKIIEWRTLNGHFINRNQLLSIKGLGAKGFEQCAGFVRICRLKDSESQSDVKDEVKEEIIAIQEEEPKKGRKRKAENSSGKGKAKKKKADDNTWNPLDATSIHPESYEIAHMLASYLNVDLAYIGTPDFISKVKERASDKNLHAFCLEKSTGLATVMLIADALKQPLAYDMRESFQKPLFKQEIQSINDLHLGSQLTGRVTNVTHFGAFVDIGVGMNGLIHTSKMGSNRAIGVGDHVEVKVQNLDVANGRISLFLSKVL</sequence>
<dbReference type="SUPFAM" id="SSF47781">
    <property type="entry name" value="RuvA domain 2-like"/>
    <property type="match status" value="2"/>
</dbReference>
<dbReference type="Pfam" id="PF09371">
    <property type="entry name" value="Tex_N"/>
    <property type="match status" value="1"/>
</dbReference>
<proteinExistence type="predicted"/>
<dbReference type="InterPro" id="IPR050437">
    <property type="entry name" value="Ribos_protein_bS1-like"/>
</dbReference>
<name>A0A9W2ZXF0_BIOGL</name>
<evidence type="ECO:0000313" key="4">
    <source>
        <dbReference type="Proteomes" id="UP001165740"/>
    </source>
</evidence>
<dbReference type="GO" id="GO:0006412">
    <property type="term" value="P:translation"/>
    <property type="evidence" value="ECO:0007669"/>
    <property type="project" value="TreeGrafter"/>
</dbReference>
<dbReference type="CDD" id="cd05685">
    <property type="entry name" value="S1_Tex"/>
    <property type="match status" value="1"/>
</dbReference>
<dbReference type="GO" id="GO:0006139">
    <property type="term" value="P:nucleobase-containing compound metabolic process"/>
    <property type="evidence" value="ECO:0007669"/>
    <property type="project" value="InterPro"/>
</dbReference>
<dbReference type="Pfam" id="PF12836">
    <property type="entry name" value="HHH_3"/>
    <property type="match status" value="1"/>
</dbReference>
<dbReference type="InterPro" id="IPR012337">
    <property type="entry name" value="RNaseH-like_sf"/>
</dbReference>
<dbReference type="OrthoDB" id="995477at2759"/>
<feature type="compositionally biased region" description="Basic and acidic residues" evidence="2">
    <location>
        <begin position="212"/>
        <end position="231"/>
    </location>
</feature>
<dbReference type="InterPro" id="IPR055179">
    <property type="entry name" value="Tex-like_central_region"/>
</dbReference>
<dbReference type="InterPro" id="IPR023323">
    <property type="entry name" value="Tex-like_dom_sf"/>
</dbReference>
<dbReference type="InterPro" id="IPR037027">
    <property type="entry name" value="YqgF/RNaseH-like_dom_sf"/>
</dbReference>
<dbReference type="Gene3D" id="1.10.10.650">
    <property type="entry name" value="RuvA domain 2-like"/>
    <property type="match status" value="1"/>
</dbReference>
<dbReference type="InterPro" id="IPR044146">
    <property type="entry name" value="S1_Tex"/>
</dbReference>
<gene>
    <name evidence="5 6 7 8 9" type="primary">LOC106071723</name>
</gene>
<protein>
    <submittedName>
        <fullName evidence="5 6">S1 RNA-binding domain-containing protein 1-like</fullName>
    </submittedName>
</protein>